<protein>
    <submittedName>
        <fullName evidence="1">Uncharacterized protein</fullName>
    </submittedName>
</protein>
<organism evidence="1 2">
    <name type="scientific">Citrus sinensis</name>
    <name type="common">Sweet orange</name>
    <name type="synonym">Citrus aurantium var. sinensis</name>
    <dbReference type="NCBI Taxonomy" id="2711"/>
    <lineage>
        <taxon>Eukaryota</taxon>
        <taxon>Viridiplantae</taxon>
        <taxon>Streptophyta</taxon>
        <taxon>Embryophyta</taxon>
        <taxon>Tracheophyta</taxon>
        <taxon>Spermatophyta</taxon>
        <taxon>Magnoliopsida</taxon>
        <taxon>eudicotyledons</taxon>
        <taxon>Gunneridae</taxon>
        <taxon>Pentapetalae</taxon>
        <taxon>rosids</taxon>
        <taxon>malvids</taxon>
        <taxon>Sapindales</taxon>
        <taxon>Rutaceae</taxon>
        <taxon>Aurantioideae</taxon>
        <taxon>Citrus</taxon>
    </lineage>
</organism>
<keyword evidence="2" id="KW-1185">Reference proteome</keyword>
<evidence type="ECO:0000313" key="1">
    <source>
        <dbReference type="EMBL" id="KAH9699138.1"/>
    </source>
</evidence>
<dbReference type="EMBL" id="CM039177">
    <property type="protein sequence ID" value="KAH9699138.1"/>
    <property type="molecule type" value="Genomic_DNA"/>
</dbReference>
<accession>A0ACB8IQ80</accession>
<sequence>MVNVVRPCWISNLEPFNGMWHLRENGKPRGQFDVVIIAHNGDSVLLSLPFCLCVDVIVLHLHSKNAEVGTKFYMGPSCCIGGPPPTRQCINFEGAFATGVDSVSWMANNYAKLLSSQSDAPHCWTSSTLQLYGKRNKVPQFYSKLWCCVAEKVEMGMLEGVEAVLGLPKSSLQKPVYTRVQLWASICGGWLLAASVESAALGGMALANHIADYLGSGGVHPEELAVGLYNDFQPLEGHDTGQFPGFGVHGKRGSSSISTYLLNP</sequence>
<dbReference type="Proteomes" id="UP000829398">
    <property type="component" value="Chromosome 8"/>
</dbReference>
<proteinExistence type="predicted"/>
<evidence type="ECO:0000313" key="2">
    <source>
        <dbReference type="Proteomes" id="UP000829398"/>
    </source>
</evidence>
<comment type="caution">
    <text evidence="1">The sequence shown here is derived from an EMBL/GenBank/DDBJ whole genome shotgun (WGS) entry which is preliminary data.</text>
</comment>
<name>A0ACB8IQ80_CITSI</name>
<reference evidence="2" key="1">
    <citation type="journal article" date="2023" name="Hortic. Res.">
        <title>A chromosome-level phased genome enabling allele-level studies in sweet orange: a case study on citrus Huanglongbing tolerance.</title>
        <authorList>
            <person name="Wu B."/>
            <person name="Yu Q."/>
            <person name="Deng Z."/>
            <person name="Duan Y."/>
            <person name="Luo F."/>
            <person name="Gmitter F. Jr."/>
        </authorList>
    </citation>
    <scope>NUCLEOTIDE SEQUENCE [LARGE SCALE GENOMIC DNA]</scope>
    <source>
        <strain evidence="2">cv. Valencia</strain>
    </source>
</reference>
<gene>
    <name evidence="1" type="ORF">KPL71_024229</name>
</gene>